<evidence type="ECO:0000256" key="4">
    <source>
        <dbReference type="ARBA" id="ARBA00023319"/>
    </source>
</evidence>
<keyword evidence="4" id="KW-0393">Immunoglobulin domain</keyword>
<dbReference type="AlphaFoldDB" id="A0A6P8F4K2"/>
<dbReference type="Pfam" id="PF16681">
    <property type="entry name" value="Ig_5"/>
    <property type="match status" value="1"/>
</dbReference>
<dbReference type="RefSeq" id="XP_031418047.1">
    <property type="nucleotide sequence ID" value="XM_031562187.2"/>
</dbReference>
<dbReference type="OrthoDB" id="9945899at2759"/>
<evidence type="ECO:0000259" key="6">
    <source>
        <dbReference type="SMART" id="SM00408"/>
    </source>
</evidence>
<keyword evidence="5" id="KW-1133">Transmembrane helix</keyword>
<keyword evidence="7" id="KW-1185">Reference proteome</keyword>
<dbReference type="InterPro" id="IPR013783">
    <property type="entry name" value="Ig-like_fold"/>
</dbReference>
<evidence type="ECO:0000256" key="5">
    <source>
        <dbReference type="SAM" id="Phobius"/>
    </source>
</evidence>
<dbReference type="CTD" id="100001799"/>
<feature type="domain" description="Immunoglobulin subtype 2" evidence="6">
    <location>
        <begin position="60"/>
        <end position="116"/>
    </location>
</feature>
<proteinExistence type="predicted"/>
<dbReference type="Gene3D" id="2.60.40.10">
    <property type="entry name" value="Immunoglobulins"/>
    <property type="match status" value="3"/>
</dbReference>
<dbReference type="InterPro" id="IPR036179">
    <property type="entry name" value="Ig-like_dom_sf"/>
</dbReference>
<dbReference type="SUPFAM" id="SSF49265">
    <property type="entry name" value="Fibronectin type III"/>
    <property type="match status" value="1"/>
</dbReference>
<feature type="non-terminal residue" evidence="8">
    <location>
        <position position="330"/>
    </location>
</feature>
<sequence>MDRSALEGLTREHRKRDFKQTPARLRMTHSWIVSLLVWTAAVLAVGSALVSFPKHRQVEEMGDTVTLTCHTDFKGPIQWTHSVEGDLDHEGKDLTLPDFNEAMTGTYSCWDEGRLLHSLHVFLADIPDSTTPELKCWAENYNCSFQCSWVHPHYAAVRLRNERDSGEWVSPSSEGVFRVSHSTDHSSEDLRPLKLTLEALNQERILQLNKTFYLRDIIHPPSPKLQWSVSAEGEVLEVDLQPADSWATPTSYYPLEYQIEYLKKDNGKKEQQLCCEEEEKQCWTEVKCQVHVRVTRFRVRSRDPLVKSHWGQWTSWENVGKKGSKKGKNG</sequence>
<protein>
    <submittedName>
        <fullName evidence="8">Interleukin-12 subunit beta</fullName>
    </submittedName>
</protein>
<evidence type="ECO:0000313" key="7">
    <source>
        <dbReference type="Proteomes" id="UP000515152"/>
    </source>
</evidence>
<keyword evidence="3" id="KW-0325">Glycoprotein</keyword>
<gene>
    <name evidence="8" type="primary">si:dkey-88e18.2</name>
</gene>
<keyword evidence="2" id="KW-1015">Disulfide bond</keyword>
<keyword evidence="1" id="KW-0732">Signal</keyword>
<dbReference type="InterPro" id="IPR036116">
    <property type="entry name" value="FN3_sf"/>
</dbReference>
<keyword evidence="5" id="KW-0472">Membrane</keyword>
<keyword evidence="5" id="KW-0812">Transmembrane</keyword>
<accession>A0A6P8F4K2</accession>
<dbReference type="PANTHER" id="PTHR48485:SF3">
    <property type="entry name" value="INTERLEUKIN-12 SUBUNIT BETA"/>
    <property type="match status" value="1"/>
</dbReference>
<evidence type="ECO:0000313" key="8">
    <source>
        <dbReference type="RefSeq" id="XP_031418047.1"/>
    </source>
</evidence>
<feature type="transmembrane region" description="Helical" evidence="5">
    <location>
        <begin position="31"/>
        <end position="52"/>
    </location>
</feature>
<dbReference type="InterPro" id="IPR003598">
    <property type="entry name" value="Ig_sub2"/>
</dbReference>
<organism evidence="7 8">
    <name type="scientific">Clupea harengus</name>
    <name type="common">Atlantic herring</name>
    <dbReference type="NCBI Taxonomy" id="7950"/>
    <lineage>
        <taxon>Eukaryota</taxon>
        <taxon>Metazoa</taxon>
        <taxon>Chordata</taxon>
        <taxon>Craniata</taxon>
        <taxon>Vertebrata</taxon>
        <taxon>Euteleostomi</taxon>
        <taxon>Actinopterygii</taxon>
        <taxon>Neopterygii</taxon>
        <taxon>Teleostei</taxon>
        <taxon>Clupei</taxon>
        <taxon>Clupeiformes</taxon>
        <taxon>Clupeoidei</taxon>
        <taxon>Clupeidae</taxon>
        <taxon>Clupea</taxon>
    </lineage>
</organism>
<name>A0A6P8F4K2_CLUHA</name>
<dbReference type="Proteomes" id="UP000515152">
    <property type="component" value="Chromosome 3"/>
</dbReference>
<evidence type="ECO:0000256" key="1">
    <source>
        <dbReference type="ARBA" id="ARBA00022729"/>
    </source>
</evidence>
<evidence type="ECO:0000256" key="3">
    <source>
        <dbReference type="ARBA" id="ARBA00023180"/>
    </source>
</evidence>
<evidence type="ECO:0000256" key="2">
    <source>
        <dbReference type="ARBA" id="ARBA00023157"/>
    </source>
</evidence>
<dbReference type="SUPFAM" id="SSF48726">
    <property type="entry name" value="Immunoglobulin"/>
    <property type="match status" value="1"/>
</dbReference>
<dbReference type="InterPro" id="IPR050676">
    <property type="entry name" value="IL-12"/>
</dbReference>
<reference evidence="8" key="1">
    <citation type="submission" date="2025-08" db="UniProtKB">
        <authorList>
            <consortium name="RefSeq"/>
        </authorList>
    </citation>
    <scope>IDENTIFICATION</scope>
</reference>
<dbReference type="GeneID" id="105911251"/>
<dbReference type="KEGG" id="char:105911251"/>
<dbReference type="PANTHER" id="PTHR48485">
    <property type="entry name" value="INTERLEUKIN-12 SUBUNIT BETA-RELATED"/>
    <property type="match status" value="1"/>
</dbReference>
<dbReference type="SMART" id="SM00408">
    <property type="entry name" value="IGc2"/>
    <property type="match status" value="1"/>
</dbReference>